<protein>
    <submittedName>
        <fullName evidence="2">Serine protease</fullName>
    </submittedName>
</protein>
<sequence length="161" mass="17575">MKVKVAKIVPNLDLVYLEPLNGYFPYLADIGRPKPGMKFTVGGFDNSGSFNKAYSTGQIYTAEDNWRNLNGEKKGPFWIATANTSLGDSGAPCINSDGLLIGMTVQLTNITERFQNIAIGAAVPLVADNLIIGADVMKYSGLELFDITIESKDFILDMSKW</sequence>
<organism evidence="1 2">
    <name type="scientific">Panagrolaimus sp. JU765</name>
    <dbReference type="NCBI Taxonomy" id="591449"/>
    <lineage>
        <taxon>Eukaryota</taxon>
        <taxon>Metazoa</taxon>
        <taxon>Ecdysozoa</taxon>
        <taxon>Nematoda</taxon>
        <taxon>Chromadorea</taxon>
        <taxon>Rhabditida</taxon>
        <taxon>Tylenchina</taxon>
        <taxon>Panagrolaimomorpha</taxon>
        <taxon>Panagrolaimoidea</taxon>
        <taxon>Panagrolaimidae</taxon>
        <taxon>Panagrolaimus</taxon>
    </lineage>
</organism>
<reference evidence="2" key="1">
    <citation type="submission" date="2022-11" db="UniProtKB">
        <authorList>
            <consortium name="WormBaseParasite"/>
        </authorList>
    </citation>
    <scope>IDENTIFICATION</scope>
</reference>
<dbReference type="WBParaSite" id="JU765_v2.g696.t1">
    <property type="protein sequence ID" value="JU765_v2.g696.t1"/>
    <property type="gene ID" value="JU765_v2.g696"/>
</dbReference>
<evidence type="ECO:0000313" key="1">
    <source>
        <dbReference type="Proteomes" id="UP000887576"/>
    </source>
</evidence>
<evidence type="ECO:0000313" key="2">
    <source>
        <dbReference type="WBParaSite" id="JU765_v2.g696.t1"/>
    </source>
</evidence>
<proteinExistence type="predicted"/>
<accession>A0AC34RHR5</accession>
<dbReference type="Proteomes" id="UP000887576">
    <property type="component" value="Unplaced"/>
</dbReference>
<name>A0AC34RHR5_9BILA</name>